<keyword evidence="9" id="KW-0472">Membrane</keyword>
<evidence type="ECO:0000256" key="9">
    <source>
        <dbReference type="ARBA" id="ARBA00023136"/>
    </source>
</evidence>
<sequence length="510" mass="55232">MLKRRLLSSMAAGFVLRLLLMSVLLWNYSRAAANRAFDLFLAGAALAVLERVSYNSDGPTVDLPQSAMDILALALAPAVDADSPDAMRARMIKAEAQVPRTVHLTNQLLANAVAIHRSDRAQPDPPEPRPLVCDTLAELPRDRRLRKVTVSYEDGQLPDGVGHIRWDAISIREALRNLIDNAVRHGRSDNSVLIELDGDARSIRLTVSDVGPGIPAAAQSRATERFISIARDTAGSGLGLAIVRSVAEGHDARLEPGASHLGGLRAVLVFPRFGALLLGLCLLMPQASRAWDLTIYGATDLPTSHRDLSPFIRDHEAAPKRRVGGYDLRGSGIGYLFATQDMIQSVQTQRLTEVPGRAAMRVYCRTSDMIKATGSGEIALALDVIGPSAIALAQVYPEVGIHVLDDDNLGMSRTAFVPRTAQEPEMGARFIAFLLSPDGQALIDRDTAPDRACPGNRTAHRVGRADACEQRRFLPIPLGPGLLTFLDRLKRDEVLRGDASFAGEGGKRRR</sequence>
<dbReference type="PROSITE" id="PS50109">
    <property type="entry name" value="HIS_KIN"/>
    <property type="match status" value="1"/>
</dbReference>
<dbReference type="EMBL" id="QLMG01000039">
    <property type="protein sequence ID" value="RAK13188.1"/>
    <property type="molecule type" value="Genomic_DNA"/>
</dbReference>
<evidence type="ECO:0000256" key="8">
    <source>
        <dbReference type="ARBA" id="ARBA00022989"/>
    </source>
</evidence>
<dbReference type="Gene3D" id="3.40.190.10">
    <property type="entry name" value="Periplasmic binding protein-like II"/>
    <property type="match status" value="1"/>
</dbReference>
<dbReference type="Proteomes" id="UP000249165">
    <property type="component" value="Unassembled WGS sequence"/>
</dbReference>
<keyword evidence="7 11" id="KW-0418">Kinase</keyword>
<comment type="catalytic activity">
    <reaction evidence="1">
        <text>ATP + protein L-histidine = ADP + protein N-phospho-L-histidine.</text>
        <dbReference type="EC" id="2.7.13.3"/>
    </reaction>
</comment>
<keyword evidence="12" id="KW-1185">Reference proteome</keyword>
<dbReference type="AlphaFoldDB" id="A0A327XW16"/>
<reference evidence="11 12" key="1">
    <citation type="submission" date="2018-06" db="EMBL/GenBank/DDBJ databases">
        <title>Genomic Encyclopedia of Archaeal and Bacterial Type Strains, Phase II (KMG-II): from individual species to whole genera.</title>
        <authorList>
            <person name="Goeker M."/>
        </authorList>
    </citation>
    <scope>NUCLEOTIDE SEQUENCE [LARGE SCALE GENOMIC DNA]</scope>
    <source>
        <strain evidence="11 12">DSM 22011</strain>
    </source>
</reference>
<organism evidence="11 12">
    <name type="scientific">Salipiger aestuarii</name>
    <dbReference type="NCBI Taxonomy" id="568098"/>
    <lineage>
        <taxon>Bacteria</taxon>
        <taxon>Pseudomonadati</taxon>
        <taxon>Pseudomonadota</taxon>
        <taxon>Alphaproteobacteria</taxon>
        <taxon>Rhodobacterales</taxon>
        <taxon>Roseobacteraceae</taxon>
        <taxon>Salipiger</taxon>
    </lineage>
</organism>
<dbReference type="GO" id="GO:0000160">
    <property type="term" value="P:phosphorelay signal transduction system"/>
    <property type="evidence" value="ECO:0007669"/>
    <property type="project" value="TreeGrafter"/>
</dbReference>
<dbReference type="InterPro" id="IPR050428">
    <property type="entry name" value="TCS_sensor_his_kinase"/>
</dbReference>
<dbReference type="Pfam" id="PF02518">
    <property type="entry name" value="HATPase_c"/>
    <property type="match status" value="1"/>
</dbReference>
<evidence type="ECO:0000259" key="10">
    <source>
        <dbReference type="PROSITE" id="PS50109"/>
    </source>
</evidence>
<protein>
    <recommendedName>
        <fullName evidence="3">histidine kinase</fullName>
        <ecNumber evidence="3">2.7.13.3</ecNumber>
    </recommendedName>
</protein>
<dbReference type="Gene3D" id="3.30.565.10">
    <property type="entry name" value="Histidine kinase-like ATPase, C-terminal domain"/>
    <property type="match status" value="1"/>
</dbReference>
<evidence type="ECO:0000256" key="4">
    <source>
        <dbReference type="ARBA" id="ARBA00022553"/>
    </source>
</evidence>
<feature type="domain" description="Histidine kinase" evidence="10">
    <location>
        <begin position="167"/>
        <end position="274"/>
    </location>
</feature>
<dbReference type="PRINTS" id="PR00344">
    <property type="entry name" value="BCTRLSENSOR"/>
</dbReference>
<evidence type="ECO:0000313" key="12">
    <source>
        <dbReference type="Proteomes" id="UP000249165"/>
    </source>
</evidence>
<dbReference type="InterPro" id="IPR005467">
    <property type="entry name" value="His_kinase_dom"/>
</dbReference>
<dbReference type="EC" id="2.7.13.3" evidence="3"/>
<evidence type="ECO:0000256" key="6">
    <source>
        <dbReference type="ARBA" id="ARBA00022692"/>
    </source>
</evidence>
<dbReference type="PANTHER" id="PTHR45436:SF1">
    <property type="entry name" value="SENSOR PROTEIN QSEC"/>
    <property type="match status" value="1"/>
</dbReference>
<evidence type="ECO:0000256" key="5">
    <source>
        <dbReference type="ARBA" id="ARBA00022679"/>
    </source>
</evidence>
<proteinExistence type="predicted"/>
<dbReference type="InterPro" id="IPR036890">
    <property type="entry name" value="HATPase_C_sf"/>
</dbReference>
<accession>A0A327XW16</accession>
<keyword evidence="4" id="KW-0597">Phosphoprotein</keyword>
<keyword evidence="8" id="KW-1133">Transmembrane helix</keyword>
<dbReference type="Pfam" id="PF08521">
    <property type="entry name" value="2CSK_N"/>
    <property type="match status" value="1"/>
</dbReference>
<dbReference type="GO" id="GO:0004673">
    <property type="term" value="F:protein histidine kinase activity"/>
    <property type="evidence" value="ECO:0007669"/>
    <property type="project" value="UniProtKB-EC"/>
</dbReference>
<evidence type="ECO:0000256" key="7">
    <source>
        <dbReference type="ARBA" id="ARBA00022777"/>
    </source>
</evidence>
<dbReference type="InterPro" id="IPR013727">
    <property type="entry name" value="2CSK_N"/>
</dbReference>
<keyword evidence="6" id="KW-0812">Transmembrane</keyword>
<dbReference type="SUPFAM" id="SSF53850">
    <property type="entry name" value="Periplasmic binding protein-like II"/>
    <property type="match status" value="1"/>
</dbReference>
<dbReference type="InterPro" id="IPR003594">
    <property type="entry name" value="HATPase_dom"/>
</dbReference>
<keyword evidence="5" id="KW-0808">Transferase</keyword>
<dbReference type="SUPFAM" id="SSF55874">
    <property type="entry name" value="ATPase domain of HSP90 chaperone/DNA topoisomerase II/histidine kinase"/>
    <property type="match status" value="1"/>
</dbReference>
<evidence type="ECO:0000256" key="2">
    <source>
        <dbReference type="ARBA" id="ARBA00004370"/>
    </source>
</evidence>
<dbReference type="CDD" id="cd00075">
    <property type="entry name" value="HATPase"/>
    <property type="match status" value="1"/>
</dbReference>
<dbReference type="SMART" id="SM00387">
    <property type="entry name" value="HATPase_c"/>
    <property type="match status" value="1"/>
</dbReference>
<comment type="caution">
    <text evidence="11">The sequence shown here is derived from an EMBL/GenBank/DDBJ whole genome shotgun (WGS) entry which is preliminary data.</text>
</comment>
<dbReference type="GO" id="GO:0005886">
    <property type="term" value="C:plasma membrane"/>
    <property type="evidence" value="ECO:0007669"/>
    <property type="project" value="TreeGrafter"/>
</dbReference>
<evidence type="ECO:0000256" key="1">
    <source>
        <dbReference type="ARBA" id="ARBA00000085"/>
    </source>
</evidence>
<evidence type="ECO:0000256" key="3">
    <source>
        <dbReference type="ARBA" id="ARBA00012438"/>
    </source>
</evidence>
<evidence type="ECO:0000313" key="11">
    <source>
        <dbReference type="EMBL" id="RAK13188.1"/>
    </source>
</evidence>
<comment type="subcellular location">
    <subcellularLocation>
        <location evidence="2">Membrane</location>
    </subcellularLocation>
</comment>
<dbReference type="PANTHER" id="PTHR45436">
    <property type="entry name" value="SENSOR HISTIDINE KINASE YKOH"/>
    <property type="match status" value="1"/>
</dbReference>
<name>A0A327XW16_9RHOB</name>
<dbReference type="InterPro" id="IPR004358">
    <property type="entry name" value="Sig_transdc_His_kin-like_C"/>
</dbReference>
<gene>
    <name evidence="11" type="ORF">ATI53_103917</name>
</gene>